<organism evidence="1 2">
    <name type="scientific">Ramlibacter ginsenosidimutans</name>
    <dbReference type="NCBI Taxonomy" id="502333"/>
    <lineage>
        <taxon>Bacteria</taxon>
        <taxon>Pseudomonadati</taxon>
        <taxon>Pseudomonadota</taxon>
        <taxon>Betaproteobacteria</taxon>
        <taxon>Burkholderiales</taxon>
        <taxon>Comamonadaceae</taxon>
        <taxon>Ramlibacter</taxon>
    </lineage>
</organism>
<evidence type="ECO:0000313" key="1">
    <source>
        <dbReference type="EMBL" id="MBK6008718.1"/>
    </source>
</evidence>
<dbReference type="PROSITE" id="PS51318">
    <property type="entry name" value="TAT"/>
    <property type="match status" value="1"/>
</dbReference>
<dbReference type="InterPro" id="IPR014917">
    <property type="entry name" value="DUF1800"/>
</dbReference>
<gene>
    <name evidence="1" type="ORF">JJB11_21680</name>
</gene>
<proteinExistence type="predicted"/>
<reference evidence="1" key="2">
    <citation type="submission" date="2021-01" db="EMBL/GenBank/DDBJ databases">
        <authorList>
            <person name="Kang M."/>
        </authorList>
    </citation>
    <scope>NUCLEOTIDE SEQUENCE</scope>
    <source>
        <strain evidence="1">KACC 17527</strain>
    </source>
</reference>
<dbReference type="Pfam" id="PF08811">
    <property type="entry name" value="DUF1800"/>
    <property type="match status" value="1"/>
</dbReference>
<sequence>MDAIGFSRRQLLTAGAGAALLAGCATGVRRGSTDSAQAPDEASAIATRLDRITWGVNEAEVSAARRVGFVPYLDGQLNASIGPPLAGDLQDRIERMTISGTTLQALVLRMEEQRKAADAVVGDDAKKAAQQAYQQQMNQLAHEAASRHLLRALYSPHQVLERMTWFWLNHFSVHQYKSNLRAMVADYDDTIRSRALGRFRDLVGAVVHHPAMLRYLDNEQNAVGHINENHARELMELHTLGVDAGYTQADVQELARVLTGVGVNLSGSAPKVRRELQAFYVRDGLFEFNPNRHDFGPKRLLGQPIAAQGLAELDEALDRLCRHPVAATFICRKLAGYWMSDDPPPAVVAAMVRTFRESDGQIARVLEVLFNAEGFWRAHKFKDPMRYVTSAIRAAYDRRAILNTQPVLGWLARLGEPLYGRQTPDGYPLDSRAWSSAGQMATRFEISRAIGSASAGLFRPDEPGARDVPAFPQLATPLYYEWREKTLGAATRTALGQAASPQEWNTFLLASPEFMQG</sequence>
<protein>
    <submittedName>
        <fullName evidence="1">DUF1800 domain-containing protein</fullName>
    </submittedName>
</protein>
<dbReference type="InterPro" id="IPR006311">
    <property type="entry name" value="TAT_signal"/>
</dbReference>
<evidence type="ECO:0000313" key="2">
    <source>
        <dbReference type="Proteomes" id="UP000630528"/>
    </source>
</evidence>
<dbReference type="RefSeq" id="WP_201176499.1">
    <property type="nucleotide sequence ID" value="NZ_JAEPWM010000011.1"/>
</dbReference>
<keyword evidence="2" id="KW-1185">Reference proteome</keyword>
<name>A0A934WPS9_9BURK</name>
<dbReference type="Proteomes" id="UP000630528">
    <property type="component" value="Unassembled WGS sequence"/>
</dbReference>
<reference evidence="1" key="1">
    <citation type="journal article" date="2012" name="J. Microbiol. Biotechnol.">
        <title>Ramlibacter ginsenosidimutans sp. nov., with ginsenoside-converting activity.</title>
        <authorList>
            <person name="Wang L."/>
            <person name="An D.S."/>
            <person name="Kim S.G."/>
            <person name="Jin F.X."/>
            <person name="Kim S.C."/>
            <person name="Lee S.T."/>
            <person name="Im W.T."/>
        </authorList>
    </citation>
    <scope>NUCLEOTIDE SEQUENCE</scope>
    <source>
        <strain evidence="1">KACC 17527</strain>
    </source>
</reference>
<dbReference type="AlphaFoldDB" id="A0A934WPS9"/>
<comment type="caution">
    <text evidence="1">The sequence shown here is derived from an EMBL/GenBank/DDBJ whole genome shotgun (WGS) entry which is preliminary data.</text>
</comment>
<dbReference type="EMBL" id="JAEPWM010000011">
    <property type="protein sequence ID" value="MBK6008718.1"/>
    <property type="molecule type" value="Genomic_DNA"/>
</dbReference>
<accession>A0A934WPS9</accession>